<keyword evidence="3" id="KW-0732">Signal</keyword>
<dbReference type="GO" id="GO:0060003">
    <property type="term" value="P:copper ion export"/>
    <property type="evidence" value="ECO:0007669"/>
    <property type="project" value="TreeGrafter"/>
</dbReference>
<feature type="domain" description="CusB-like beta-barrel" evidence="7">
    <location>
        <begin position="239"/>
        <end position="314"/>
    </location>
</feature>
<comment type="caution">
    <text evidence="9">The sequence shown here is derived from an EMBL/GenBank/DDBJ whole genome shotgun (WGS) entry which is preliminary data.</text>
</comment>
<dbReference type="PANTHER" id="PTHR30097">
    <property type="entry name" value="CATION EFFLUX SYSTEM PROTEIN CUSB"/>
    <property type="match status" value="1"/>
</dbReference>
<dbReference type="GO" id="GO:0030288">
    <property type="term" value="C:outer membrane-bounded periplasmic space"/>
    <property type="evidence" value="ECO:0007669"/>
    <property type="project" value="TreeGrafter"/>
</dbReference>
<dbReference type="EMBL" id="JACWUN010000007">
    <property type="protein sequence ID" value="MBD1400499.1"/>
    <property type="molecule type" value="Genomic_DNA"/>
</dbReference>
<dbReference type="Gene3D" id="2.40.420.20">
    <property type="match status" value="1"/>
</dbReference>
<dbReference type="PANTHER" id="PTHR30097:SF15">
    <property type="entry name" value="CATION EFFLUX SYSTEM PROTEIN CUSB"/>
    <property type="match status" value="1"/>
</dbReference>
<dbReference type="GO" id="GO:0022857">
    <property type="term" value="F:transmembrane transporter activity"/>
    <property type="evidence" value="ECO:0007669"/>
    <property type="project" value="InterPro"/>
</dbReference>
<dbReference type="Pfam" id="PF25869">
    <property type="entry name" value="3HB_CusB"/>
    <property type="match status" value="1"/>
</dbReference>
<dbReference type="SUPFAM" id="SSF111369">
    <property type="entry name" value="HlyD-like secretion proteins"/>
    <property type="match status" value="1"/>
</dbReference>
<dbReference type="Pfam" id="PF25919">
    <property type="entry name" value="BSH_CusB"/>
    <property type="match status" value="1"/>
</dbReference>
<dbReference type="GO" id="GO:0046914">
    <property type="term" value="F:transition metal ion binding"/>
    <property type="evidence" value="ECO:0007669"/>
    <property type="project" value="TreeGrafter"/>
</dbReference>
<dbReference type="Pfam" id="PF25975">
    <property type="entry name" value="CzcB_C"/>
    <property type="match status" value="1"/>
</dbReference>
<keyword evidence="10" id="KW-1185">Reference proteome</keyword>
<evidence type="ECO:0000259" key="8">
    <source>
        <dbReference type="Pfam" id="PF25975"/>
    </source>
</evidence>
<feature type="chain" id="PRO_5035320918" evidence="3">
    <location>
        <begin position="22"/>
        <end position="413"/>
    </location>
</feature>
<dbReference type="NCBIfam" id="TIGR01730">
    <property type="entry name" value="RND_mfp"/>
    <property type="match status" value="1"/>
</dbReference>
<dbReference type="Pfam" id="PF19335">
    <property type="entry name" value="HMBD"/>
    <property type="match status" value="1"/>
</dbReference>
<feature type="domain" description="CzcB-like C-terminal circularly permuted SH3-like" evidence="8">
    <location>
        <begin position="321"/>
        <end position="379"/>
    </location>
</feature>
<dbReference type="RefSeq" id="WP_191155083.1">
    <property type="nucleotide sequence ID" value="NZ_JACWUN010000007.1"/>
</dbReference>
<evidence type="ECO:0000259" key="4">
    <source>
        <dbReference type="Pfam" id="PF19335"/>
    </source>
</evidence>
<evidence type="ECO:0000313" key="9">
    <source>
        <dbReference type="EMBL" id="MBD1400499.1"/>
    </source>
</evidence>
<reference evidence="9" key="1">
    <citation type="submission" date="2020-09" db="EMBL/GenBank/DDBJ databases">
        <title>Pelobacter alkaliphilus sp. nov., a novel anaerobic arsenate-reducing bacterium from terrestrial mud volcano.</title>
        <authorList>
            <person name="Khomyakova M.A."/>
            <person name="Merkel A.Y."/>
            <person name="Slobodkin A.I."/>
        </authorList>
    </citation>
    <scope>NUCLEOTIDE SEQUENCE</scope>
    <source>
        <strain evidence="9">M08fum</strain>
    </source>
</reference>
<comment type="similarity">
    <text evidence="1">Belongs to the membrane fusion protein (MFP) (TC 8.A.1) family.</text>
</comment>
<evidence type="ECO:0000259" key="7">
    <source>
        <dbReference type="Pfam" id="PF25954"/>
    </source>
</evidence>
<protein>
    <submittedName>
        <fullName evidence="9">Efflux RND transporter periplasmic adaptor subunit</fullName>
    </submittedName>
</protein>
<dbReference type="Gene3D" id="6.10.140.730">
    <property type="match status" value="1"/>
</dbReference>
<evidence type="ECO:0000259" key="5">
    <source>
        <dbReference type="Pfam" id="PF25869"/>
    </source>
</evidence>
<dbReference type="Gene3D" id="2.40.30.170">
    <property type="match status" value="1"/>
</dbReference>
<evidence type="ECO:0000256" key="2">
    <source>
        <dbReference type="ARBA" id="ARBA00022448"/>
    </source>
</evidence>
<dbReference type="InterPro" id="IPR045800">
    <property type="entry name" value="HMBD"/>
</dbReference>
<dbReference type="Proteomes" id="UP000632828">
    <property type="component" value="Unassembled WGS sequence"/>
</dbReference>
<dbReference type="GO" id="GO:0016020">
    <property type="term" value="C:membrane"/>
    <property type="evidence" value="ECO:0007669"/>
    <property type="project" value="InterPro"/>
</dbReference>
<dbReference type="InterPro" id="IPR058792">
    <property type="entry name" value="Beta-barrel_RND_2"/>
</dbReference>
<feature type="domain" description="Heavy metal binding" evidence="4">
    <location>
        <begin position="25"/>
        <end position="51"/>
    </location>
</feature>
<dbReference type="FunFam" id="2.40.30.170:FF:000010">
    <property type="entry name" value="Efflux RND transporter periplasmic adaptor subunit"/>
    <property type="match status" value="1"/>
</dbReference>
<sequence length="413" mass="45546">MKKILLLLLTILLLGAAYVAAETPKYISPMHPFITSDEPGQCPICGMDLVPYDQFESGGTGSTIEIDPVVVQNMGVRLAQVTRGNLSRNIRTVGIVGYEETARTSVNSKISGWVEGLHVNQAGQEVKKGQLLLTIYSPDLVSAQEEYLMALRNYERLQQSSIAGVADSAEKLLAAAETRLRYWDISAKDIEGLRQSKKVQRTLPLYAPFSGVVTEKMVNQGMFIAAGMELYQLVDLSRIWVYADIYEYELPWIAGGMAAEVEIPQLGKTIPGKVDLIYPYADGMTRTVKARIELPNTDRQLRPDMFVTVRLEGRSVTDALLVPSEAVLDSGQQQRVFVALGEGKFDPRPVHVGLRGSNGLVEVHGLNEGEQVVVSAQFMFDSESRLREAIDKMRAVTGQDVSVDDLFNDHSGH</sequence>
<feature type="domain" description="CusB-like barrel-sandwich hybrid" evidence="6">
    <location>
        <begin position="105"/>
        <end position="232"/>
    </location>
</feature>
<name>A0A8J6UP76_9BACT</name>
<evidence type="ECO:0000313" key="10">
    <source>
        <dbReference type="Proteomes" id="UP000632828"/>
    </source>
</evidence>
<dbReference type="GO" id="GO:0015679">
    <property type="term" value="P:plasma membrane copper ion transport"/>
    <property type="evidence" value="ECO:0007669"/>
    <property type="project" value="TreeGrafter"/>
</dbReference>
<dbReference type="InterPro" id="IPR058791">
    <property type="entry name" value="3HB_CusB"/>
</dbReference>
<feature type="domain" description="CusB-like three alpha-helical bundle" evidence="5">
    <location>
        <begin position="139"/>
        <end position="201"/>
    </location>
</feature>
<evidence type="ECO:0000256" key="3">
    <source>
        <dbReference type="SAM" id="SignalP"/>
    </source>
</evidence>
<evidence type="ECO:0000259" key="6">
    <source>
        <dbReference type="Pfam" id="PF25919"/>
    </source>
</evidence>
<dbReference type="AlphaFoldDB" id="A0A8J6UP76"/>
<gene>
    <name evidence="9" type="ORF">ICT70_07430</name>
</gene>
<accession>A0A8J6UP76</accession>
<dbReference type="Pfam" id="PF25954">
    <property type="entry name" value="Beta-barrel_RND_2"/>
    <property type="match status" value="1"/>
</dbReference>
<dbReference type="InterPro" id="IPR058649">
    <property type="entry name" value="CzcB_C"/>
</dbReference>
<organism evidence="9 10">
    <name type="scientific">Pelovirga terrestris</name>
    <dbReference type="NCBI Taxonomy" id="2771352"/>
    <lineage>
        <taxon>Bacteria</taxon>
        <taxon>Pseudomonadati</taxon>
        <taxon>Thermodesulfobacteriota</taxon>
        <taxon>Desulfuromonadia</taxon>
        <taxon>Geobacterales</taxon>
        <taxon>Geobacteraceae</taxon>
        <taxon>Pelovirga</taxon>
    </lineage>
</organism>
<proteinExistence type="inferred from homology"/>
<evidence type="ECO:0000256" key="1">
    <source>
        <dbReference type="ARBA" id="ARBA00009477"/>
    </source>
</evidence>
<dbReference type="InterPro" id="IPR006143">
    <property type="entry name" value="RND_pump_MFP"/>
</dbReference>
<dbReference type="InterPro" id="IPR051909">
    <property type="entry name" value="MFP_Cation_Efflux"/>
</dbReference>
<dbReference type="InterPro" id="IPR058790">
    <property type="entry name" value="BSH_CusB"/>
</dbReference>
<keyword evidence="2" id="KW-0813">Transport</keyword>
<feature type="signal peptide" evidence="3">
    <location>
        <begin position="1"/>
        <end position="21"/>
    </location>
</feature>